<dbReference type="InterPro" id="IPR051319">
    <property type="entry name" value="Oligoribo/pAp-PDE_c-di-AMP_PDE"/>
</dbReference>
<protein>
    <submittedName>
        <fullName evidence="2">Phosphoesterase</fullName>
    </submittedName>
</protein>
<evidence type="ECO:0000259" key="1">
    <source>
        <dbReference type="Pfam" id="PF02272"/>
    </source>
</evidence>
<dbReference type="InterPro" id="IPR003156">
    <property type="entry name" value="DHHA1_dom"/>
</dbReference>
<evidence type="ECO:0000313" key="2">
    <source>
        <dbReference type="EMBL" id="CAA6805251.1"/>
    </source>
</evidence>
<name>A0A6S6SK68_9BACT</name>
<gene>
    <name evidence="2" type="ORF">HELGO_WM11441</name>
</gene>
<proteinExistence type="predicted"/>
<dbReference type="PANTHER" id="PTHR47618:SF1">
    <property type="entry name" value="BIFUNCTIONAL OLIGORIBONUCLEASE AND PAP PHOSPHATASE NRNA"/>
    <property type="match status" value="1"/>
</dbReference>
<dbReference type="SUPFAM" id="SSF64182">
    <property type="entry name" value="DHH phosphoesterases"/>
    <property type="match status" value="1"/>
</dbReference>
<dbReference type="Gene3D" id="3.10.310.30">
    <property type="match status" value="1"/>
</dbReference>
<dbReference type="GO" id="GO:0003676">
    <property type="term" value="F:nucleic acid binding"/>
    <property type="evidence" value="ECO:0007669"/>
    <property type="project" value="InterPro"/>
</dbReference>
<dbReference type="Gene3D" id="3.90.1640.10">
    <property type="entry name" value="inorganic pyrophosphatase (n-terminal core)"/>
    <property type="match status" value="1"/>
</dbReference>
<reference evidence="2" key="1">
    <citation type="submission" date="2020-01" db="EMBL/GenBank/DDBJ databases">
        <authorList>
            <person name="Meier V. D."/>
            <person name="Meier V D."/>
        </authorList>
    </citation>
    <scope>NUCLEOTIDE SEQUENCE</scope>
    <source>
        <strain evidence="2">HLG_WM_MAG_02</strain>
    </source>
</reference>
<organism evidence="2">
    <name type="scientific">uncultured Sulfurovum sp</name>
    <dbReference type="NCBI Taxonomy" id="269237"/>
    <lineage>
        <taxon>Bacteria</taxon>
        <taxon>Pseudomonadati</taxon>
        <taxon>Campylobacterota</taxon>
        <taxon>Epsilonproteobacteria</taxon>
        <taxon>Campylobacterales</taxon>
        <taxon>Sulfurovaceae</taxon>
        <taxon>Sulfurovum</taxon>
        <taxon>environmental samples</taxon>
    </lineage>
</organism>
<dbReference type="InterPro" id="IPR038763">
    <property type="entry name" value="DHH_sf"/>
</dbReference>
<dbReference type="EMBL" id="CACVAZ010000023">
    <property type="protein sequence ID" value="CAA6805251.1"/>
    <property type="molecule type" value="Genomic_DNA"/>
</dbReference>
<accession>A0A6S6SK68</accession>
<dbReference type="Pfam" id="PF02272">
    <property type="entry name" value="DHHA1"/>
    <property type="match status" value="1"/>
</dbReference>
<dbReference type="AlphaFoldDB" id="A0A6S6SK68"/>
<feature type="domain" description="DHHA1" evidence="1">
    <location>
        <begin position="218"/>
        <end position="301"/>
    </location>
</feature>
<dbReference type="PANTHER" id="PTHR47618">
    <property type="entry name" value="BIFUNCTIONAL OLIGORIBONUCLEASE AND PAP PHOSPHATASE NRNA"/>
    <property type="match status" value="1"/>
</dbReference>
<sequence>MLEEFTSLLEKHDKVSIITHSRANGGTLGTGLGIYAILKNLGKQVEICNVNKKLPNHLDFLPHFAKIKNQIDFDNSLIITCESYNIDILGFDLSSKVIVNIDDGAFNIIDSAYASSSMVAYELLKHNFKVTKEVATCFYVGLVSDTQNFTRLNVTKEVFTVASELLSFEINLQEINRNLTQKKSLSSLRVLSEVLGTLELDEDAQIASMIVNQEILEKTGASLNDMAGIIDYGISLITVKIAILLMRFEDGIKVSFRSTLVDVSSLAIHFGGGGDLMASGFRSDELDMDLLLTKIKKEIKKRGLINGS</sequence>